<name>A0ACC1HMG9_9FUNG</name>
<keyword evidence="2" id="KW-1185">Reference proteome</keyword>
<evidence type="ECO:0000313" key="1">
    <source>
        <dbReference type="EMBL" id="KAJ1677511.1"/>
    </source>
</evidence>
<sequence>MPTKKLPGPFYIVATASSSQVLSATTISTVGVPTQLVIYPRRKAADSLTKLTLKPRVGFTVNNGVSVSKLPSNPPANWGKVTAPSRGYKYVKGDPNYDYELNPLATKLSGPLTGLLAYLTVLGIAVLFYIMGTILRIRYLVMYRRLKKQMQPVTGIIVNGQVVSGIHVANAAIAAKLP</sequence>
<accession>A0ACC1HMG9</accession>
<evidence type="ECO:0000313" key="2">
    <source>
        <dbReference type="Proteomes" id="UP001145114"/>
    </source>
</evidence>
<organism evidence="1 2">
    <name type="scientific">Spiromyces aspiralis</name>
    <dbReference type="NCBI Taxonomy" id="68401"/>
    <lineage>
        <taxon>Eukaryota</taxon>
        <taxon>Fungi</taxon>
        <taxon>Fungi incertae sedis</taxon>
        <taxon>Zoopagomycota</taxon>
        <taxon>Kickxellomycotina</taxon>
        <taxon>Kickxellomycetes</taxon>
        <taxon>Kickxellales</taxon>
        <taxon>Kickxellaceae</taxon>
        <taxon>Spiromyces</taxon>
    </lineage>
</organism>
<comment type="caution">
    <text evidence="1">The sequence shown here is derived from an EMBL/GenBank/DDBJ whole genome shotgun (WGS) entry which is preliminary data.</text>
</comment>
<gene>
    <name evidence="1" type="ORF">EV182_006020</name>
</gene>
<reference evidence="1" key="1">
    <citation type="submission" date="2022-06" db="EMBL/GenBank/DDBJ databases">
        <title>Phylogenomic reconstructions and comparative analyses of Kickxellomycotina fungi.</title>
        <authorList>
            <person name="Reynolds N.K."/>
            <person name="Stajich J.E."/>
            <person name="Barry K."/>
            <person name="Grigoriev I.V."/>
            <person name="Crous P."/>
            <person name="Smith M.E."/>
        </authorList>
    </citation>
    <scope>NUCLEOTIDE SEQUENCE</scope>
    <source>
        <strain evidence="1">RSA 2271</strain>
    </source>
</reference>
<dbReference type="Proteomes" id="UP001145114">
    <property type="component" value="Unassembled WGS sequence"/>
</dbReference>
<dbReference type="EMBL" id="JAMZIH010002343">
    <property type="protein sequence ID" value="KAJ1677511.1"/>
    <property type="molecule type" value="Genomic_DNA"/>
</dbReference>
<proteinExistence type="predicted"/>
<protein>
    <submittedName>
        <fullName evidence="1">Uncharacterized protein</fullName>
    </submittedName>
</protein>